<dbReference type="Proteomes" id="UP001259832">
    <property type="component" value="Unassembled WGS sequence"/>
</dbReference>
<feature type="region of interest" description="Disordered" evidence="2">
    <location>
        <begin position="1"/>
        <end position="40"/>
    </location>
</feature>
<keyword evidence="1" id="KW-0175">Coiled coil</keyword>
<reference evidence="3" key="1">
    <citation type="submission" date="2023-08" db="EMBL/GenBank/DDBJ databases">
        <title>Reference Genome Resource for the Citrus Pathogen Phytophthora citrophthora.</title>
        <authorList>
            <person name="Moller H."/>
            <person name="Coetzee B."/>
            <person name="Rose L.J."/>
            <person name="Van Niekerk J.M."/>
        </authorList>
    </citation>
    <scope>NUCLEOTIDE SEQUENCE</scope>
    <source>
        <strain evidence="3">STE-U-9442</strain>
    </source>
</reference>
<sequence length="288" mass="33008">MPIGKKRPTSRADTPTHDNDSDRSTARRESPTKLKRKRGYRKALHAIRKEEITQLQTEIIQLQNQIKNLQHQALVPKDQGDDQNGELTSNVLQNLVKKQQTTFVNIQAAMSSYSACSIQCGSPIQRTIVLPHEELPRREILRSMKTRKLEDARKFIRQRLTHLTPTNSLSEERRFENDAGDYWAVRFTTTPFESARSVKQVFDLVIYFLSNSEISISEKVGHLTVREDGDNRELGIVQNRLVSMTGKGLHMETNSIIFHEYCLSHSVECCCMQSLVVQVELVKMDSVL</sequence>
<evidence type="ECO:0000256" key="2">
    <source>
        <dbReference type="SAM" id="MobiDB-lite"/>
    </source>
</evidence>
<organism evidence="3 4">
    <name type="scientific">Phytophthora citrophthora</name>
    <dbReference type="NCBI Taxonomy" id="4793"/>
    <lineage>
        <taxon>Eukaryota</taxon>
        <taxon>Sar</taxon>
        <taxon>Stramenopiles</taxon>
        <taxon>Oomycota</taxon>
        <taxon>Peronosporomycetes</taxon>
        <taxon>Peronosporales</taxon>
        <taxon>Peronosporaceae</taxon>
        <taxon>Phytophthora</taxon>
    </lineage>
</organism>
<dbReference type="AlphaFoldDB" id="A0AAD9LIT9"/>
<accession>A0AAD9LIT9</accession>
<evidence type="ECO:0000313" key="4">
    <source>
        <dbReference type="Proteomes" id="UP001259832"/>
    </source>
</evidence>
<feature type="coiled-coil region" evidence="1">
    <location>
        <begin position="45"/>
        <end position="72"/>
    </location>
</feature>
<name>A0AAD9LIT9_9STRA</name>
<evidence type="ECO:0000256" key="1">
    <source>
        <dbReference type="SAM" id="Coils"/>
    </source>
</evidence>
<dbReference type="EMBL" id="JASMQC010000020">
    <property type="protein sequence ID" value="KAK1936969.1"/>
    <property type="molecule type" value="Genomic_DNA"/>
</dbReference>
<keyword evidence="4" id="KW-1185">Reference proteome</keyword>
<comment type="caution">
    <text evidence="3">The sequence shown here is derived from an EMBL/GenBank/DDBJ whole genome shotgun (WGS) entry which is preliminary data.</text>
</comment>
<feature type="compositionally biased region" description="Basic and acidic residues" evidence="2">
    <location>
        <begin position="14"/>
        <end position="32"/>
    </location>
</feature>
<evidence type="ECO:0000313" key="3">
    <source>
        <dbReference type="EMBL" id="KAK1936969.1"/>
    </source>
</evidence>
<gene>
    <name evidence="3" type="ORF">P3T76_009747</name>
</gene>
<protein>
    <submittedName>
        <fullName evidence="3">Uncharacterized protein</fullName>
    </submittedName>
</protein>
<proteinExistence type="predicted"/>